<proteinExistence type="predicted"/>
<sequence>MKKILFILFPLLFFGCDNSTNPTSLTVDETVNISTSTKGHEVSYNNGNTQSTFVIDCQKIDQVTNYTNIGFYYSSSDMIPKNGTYNIVSSYSMSTESEASFSGWNVGDNSYSASTGTLTISNANTTTNSYDIEINATGYKLEQNENNVFVQIKNYSVAFEGKASITYYNP</sequence>
<evidence type="ECO:0000313" key="2">
    <source>
        <dbReference type="EMBL" id="QEN04566.1"/>
    </source>
</evidence>
<evidence type="ECO:0008006" key="4">
    <source>
        <dbReference type="Google" id="ProtNLM"/>
    </source>
</evidence>
<dbReference type="EMBL" id="CP035807">
    <property type="protein sequence ID" value="QEN04566.1"/>
    <property type="molecule type" value="Genomic_DNA"/>
</dbReference>
<feature type="signal peptide" evidence="1">
    <location>
        <begin position="1"/>
        <end position="19"/>
    </location>
</feature>
<keyword evidence="3" id="KW-1185">Reference proteome</keyword>
<gene>
    <name evidence="2" type="ORF">EW093_07570</name>
</gene>
<protein>
    <recommendedName>
        <fullName evidence="4">Lipocalin-like domain-containing protein</fullName>
    </recommendedName>
</protein>
<evidence type="ECO:0000313" key="3">
    <source>
        <dbReference type="Proteomes" id="UP000323824"/>
    </source>
</evidence>
<dbReference type="KEGG" id="sper:EW093_07570"/>
<dbReference type="AlphaFoldDB" id="A0A5C1QD52"/>
<keyword evidence="1" id="KW-0732">Signal</keyword>
<dbReference type="PROSITE" id="PS51257">
    <property type="entry name" value="PROKAR_LIPOPROTEIN"/>
    <property type="match status" value="1"/>
</dbReference>
<dbReference type="RefSeq" id="WP_149567809.1">
    <property type="nucleotide sequence ID" value="NZ_CP035807.1"/>
</dbReference>
<evidence type="ECO:0000256" key="1">
    <source>
        <dbReference type="SAM" id="SignalP"/>
    </source>
</evidence>
<reference evidence="2 3" key="2">
    <citation type="submission" date="2019-09" db="EMBL/GenBank/DDBJ databases">
        <title>Complete Genome Sequence and Methylome Analysis of free living Spirochaetas.</title>
        <authorList>
            <person name="Leshcheva N."/>
            <person name="Mikheeva N."/>
        </authorList>
    </citation>
    <scope>NUCLEOTIDE SEQUENCE [LARGE SCALE GENOMIC DNA]</scope>
    <source>
        <strain evidence="2 3">P</strain>
    </source>
</reference>
<dbReference type="Proteomes" id="UP000323824">
    <property type="component" value="Chromosome"/>
</dbReference>
<accession>A0A5C1QD52</accession>
<name>A0A5C1QD52_9SPIO</name>
<feature type="chain" id="PRO_5023006955" description="Lipocalin-like domain-containing protein" evidence="1">
    <location>
        <begin position="20"/>
        <end position="170"/>
    </location>
</feature>
<organism evidence="2 3">
    <name type="scientific">Thiospirochaeta perfilievii</name>
    <dbReference type="NCBI Taxonomy" id="252967"/>
    <lineage>
        <taxon>Bacteria</taxon>
        <taxon>Pseudomonadati</taxon>
        <taxon>Spirochaetota</taxon>
        <taxon>Spirochaetia</taxon>
        <taxon>Spirochaetales</taxon>
        <taxon>Spirochaetaceae</taxon>
        <taxon>Thiospirochaeta</taxon>
    </lineage>
</organism>
<reference evidence="2 3" key="1">
    <citation type="submission" date="2019-02" db="EMBL/GenBank/DDBJ databases">
        <authorList>
            <person name="Fomenkov A."/>
            <person name="Dubinina G."/>
            <person name="Grabovich M."/>
            <person name="Vincze T."/>
            <person name="Roberts R.J."/>
        </authorList>
    </citation>
    <scope>NUCLEOTIDE SEQUENCE [LARGE SCALE GENOMIC DNA]</scope>
    <source>
        <strain evidence="2 3">P</strain>
    </source>
</reference>